<protein>
    <submittedName>
        <fullName evidence="2">Flavodoxin family protein</fullName>
    </submittedName>
</protein>
<dbReference type="SUPFAM" id="SSF52218">
    <property type="entry name" value="Flavoproteins"/>
    <property type="match status" value="1"/>
</dbReference>
<evidence type="ECO:0000313" key="2">
    <source>
        <dbReference type="EMBL" id="MFD2706541.1"/>
    </source>
</evidence>
<feature type="domain" description="NADPH-dependent FMN reductase-like" evidence="1">
    <location>
        <begin position="5"/>
        <end position="147"/>
    </location>
</feature>
<keyword evidence="3" id="KW-1185">Reference proteome</keyword>
<dbReference type="RefSeq" id="WP_380713850.1">
    <property type="nucleotide sequence ID" value="NZ_JBHUML010000005.1"/>
</dbReference>
<dbReference type="InterPro" id="IPR005025">
    <property type="entry name" value="FMN_Rdtase-like_dom"/>
</dbReference>
<dbReference type="Pfam" id="PF03358">
    <property type="entry name" value="FMN_red"/>
    <property type="match status" value="1"/>
</dbReference>
<evidence type="ECO:0000259" key="1">
    <source>
        <dbReference type="Pfam" id="PF03358"/>
    </source>
</evidence>
<reference evidence="3" key="1">
    <citation type="journal article" date="2019" name="Int. J. Syst. Evol. Microbiol.">
        <title>The Global Catalogue of Microorganisms (GCM) 10K type strain sequencing project: providing services to taxonomists for standard genome sequencing and annotation.</title>
        <authorList>
            <consortium name="The Broad Institute Genomics Platform"/>
            <consortium name="The Broad Institute Genome Sequencing Center for Infectious Disease"/>
            <person name="Wu L."/>
            <person name="Ma J."/>
        </authorList>
    </citation>
    <scope>NUCLEOTIDE SEQUENCE [LARGE SCALE GENOMIC DNA]</scope>
    <source>
        <strain evidence="3">KCTC 33792</strain>
    </source>
</reference>
<organism evidence="2 3">
    <name type="scientific">Salibacterium lacus</name>
    <dbReference type="NCBI Taxonomy" id="1898109"/>
    <lineage>
        <taxon>Bacteria</taxon>
        <taxon>Bacillati</taxon>
        <taxon>Bacillota</taxon>
        <taxon>Bacilli</taxon>
        <taxon>Bacillales</taxon>
        <taxon>Bacillaceae</taxon>
    </lineage>
</organism>
<dbReference type="EMBL" id="JBHUML010000005">
    <property type="protein sequence ID" value="MFD2706541.1"/>
    <property type="molecule type" value="Genomic_DNA"/>
</dbReference>
<evidence type="ECO:0000313" key="3">
    <source>
        <dbReference type="Proteomes" id="UP001597520"/>
    </source>
</evidence>
<dbReference type="InterPro" id="IPR029039">
    <property type="entry name" value="Flavoprotein-like_sf"/>
</dbReference>
<sequence>MAELKALFLNTSLKTGDTTSNTSALLEKAGEWLKQENVAVEEVRTADFDIHPGIAPDMGNGDEWPLIKKKVETADIVVIGTPVWLGERSSLAVRAIERLYASSGETNEKGQGIYYNKVAGVVVTGNEDGAKSAAKPILYGLQHIGFTIPPNVDAYWVGEAGPGPSYIEAGQDSEFTKKNTKMMAHNLVHFARMLRETPIPTRGNSS</sequence>
<proteinExistence type="predicted"/>
<dbReference type="Proteomes" id="UP001597520">
    <property type="component" value="Unassembled WGS sequence"/>
</dbReference>
<dbReference type="Gene3D" id="3.40.50.360">
    <property type="match status" value="1"/>
</dbReference>
<gene>
    <name evidence="2" type="ORF">ACFSUB_13825</name>
</gene>
<comment type="caution">
    <text evidence="2">The sequence shown here is derived from an EMBL/GenBank/DDBJ whole genome shotgun (WGS) entry which is preliminary data.</text>
</comment>
<name>A0ABW5T3G8_9BACI</name>
<accession>A0ABW5T3G8</accession>